<keyword evidence="4" id="KW-1185">Reference proteome</keyword>
<dbReference type="GO" id="GO:0003676">
    <property type="term" value="F:nucleic acid binding"/>
    <property type="evidence" value="ECO:0007669"/>
    <property type="project" value="InterPro"/>
</dbReference>
<comment type="caution">
    <text evidence="3">The sequence shown here is derived from an EMBL/GenBank/DDBJ whole genome shotgun (WGS) entry which is preliminary data.</text>
</comment>
<dbReference type="PANTHER" id="PTHR35004:SF8">
    <property type="entry name" value="TRANSPOSASE RV3428C-RELATED"/>
    <property type="match status" value="1"/>
</dbReference>
<dbReference type="InterPro" id="IPR001584">
    <property type="entry name" value="Integrase_cat-core"/>
</dbReference>
<proteinExistence type="inferred from homology"/>
<reference evidence="3" key="1">
    <citation type="submission" date="2021-03" db="EMBL/GenBank/DDBJ databases">
        <title>novel species isolated from a fishpond in China.</title>
        <authorList>
            <person name="Lu H."/>
            <person name="Cai Z."/>
        </authorList>
    </citation>
    <scope>NUCLEOTIDE SEQUENCE</scope>
    <source>
        <strain evidence="3">JCM 30855</strain>
    </source>
</reference>
<dbReference type="SUPFAM" id="SSF53098">
    <property type="entry name" value="Ribonuclease H-like"/>
    <property type="match status" value="1"/>
</dbReference>
<dbReference type="Gene3D" id="3.30.420.10">
    <property type="entry name" value="Ribonuclease H-like superfamily/Ribonuclease H"/>
    <property type="match status" value="1"/>
</dbReference>
<evidence type="ECO:0000256" key="1">
    <source>
        <dbReference type="ARBA" id="ARBA00009277"/>
    </source>
</evidence>
<dbReference type="AlphaFoldDB" id="A0A939IT35"/>
<dbReference type="GO" id="GO:0015074">
    <property type="term" value="P:DNA integration"/>
    <property type="evidence" value="ECO:0007669"/>
    <property type="project" value="InterPro"/>
</dbReference>
<dbReference type="InterPro" id="IPR012337">
    <property type="entry name" value="RNaseH-like_sf"/>
</dbReference>
<evidence type="ECO:0000259" key="2">
    <source>
        <dbReference type="PROSITE" id="PS50994"/>
    </source>
</evidence>
<name>A0A939IT35_9ALTE</name>
<dbReference type="InterPro" id="IPR054353">
    <property type="entry name" value="IstA-like_C"/>
</dbReference>
<dbReference type="NCBIfam" id="NF033546">
    <property type="entry name" value="transpos_IS21"/>
    <property type="match status" value="1"/>
</dbReference>
<evidence type="ECO:0000313" key="4">
    <source>
        <dbReference type="Proteomes" id="UP000664654"/>
    </source>
</evidence>
<evidence type="ECO:0000313" key="3">
    <source>
        <dbReference type="EMBL" id="MBN7827372.1"/>
    </source>
</evidence>
<organism evidence="3 4">
    <name type="scientific">Bowmanella dokdonensis</name>
    <dbReference type="NCBI Taxonomy" id="751969"/>
    <lineage>
        <taxon>Bacteria</taxon>
        <taxon>Pseudomonadati</taxon>
        <taxon>Pseudomonadota</taxon>
        <taxon>Gammaproteobacteria</taxon>
        <taxon>Alteromonadales</taxon>
        <taxon>Alteromonadaceae</taxon>
        <taxon>Bowmanella</taxon>
    </lineage>
</organism>
<sequence length="512" mass="59169">MSKQTLRQLLRLLMSTNYSNRRIGQLVGTSPNTVRTYRSKLREVTLTPEEMEQLTDNQLVCQLSQPGPTVSTKRQPDWPHIHHLMQARHQTLIQLWEEYRSIRPQDAYCYSQFTHYYREYVKSIDVSMRQYYAPGEVCFVDFAGKRIPWTETQTGEEHFAEIFVGVLGHSQLVFAMALRSQKLEDWLGAHQKMLAYYGGVPQLVVPDNLKSAVTTPSKFPEVNHSYQELAEHYGFVIDPARVRRPQDKSLAEIGVLLVTRWITVVLRRRQFFSIAEINQAMQELLEQLNQRRFKRYAGNRRERFEDAEKEALSSLPVKVFDIGCWLHQQKVNRDYHVYVLGHAYSVPYELTNQHVDIKVCQSKVEIYFQHKLVVVHLRSFVQGGATTENRHRPKSHQAYAEQSRAHFKQWAKSIGESALALVSAQFADKPEYSLQGCRASAQLQKLARQYGHSRFEKACQCACEIQSLTVSSVRSILQCRLDEPGQDDGPVQSQLPLHHNVRGAEYYVNGGQ</sequence>
<dbReference type="RefSeq" id="WP_206575484.1">
    <property type="nucleotide sequence ID" value="NZ_JAFKCV010000017.1"/>
</dbReference>
<protein>
    <submittedName>
        <fullName evidence="3">IS21 family transposase</fullName>
    </submittedName>
</protein>
<comment type="similarity">
    <text evidence="1">Belongs to the transposase IS21/IS408/IS1162 family.</text>
</comment>
<dbReference type="Proteomes" id="UP000664654">
    <property type="component" value="Unassembled WGS sequence"/>
</dbReference>
<accession>A0A939IT35</accession>
<gene>
    <name evidence="3" type="primary">istA</name>
    <name evidence="3" type="ORF">J0A66_19240</name>
</gene>
<dbReference type="Pfam" id="PF00665">
    <property type="entry name" value="rve"/>
    <property type="match status" value="1"/>
</dbReference>
<dbReference type="EMBL" id="JAFKCV010000017">
    <property type="protein sequence ID" value="MBN7827372.1"/>
    <property type="molecule type" value="Genomic_DNA"/>
</dbReference>
<dbReference type="PANTHER" id="PTHR35004">
    <property type="entry name" value="TRANSPOSASE RV3428C-RELATED"/>
    <property type="match status" value="1"/>
</dbReference>
<feature type="domain" description="Integrase catalytic" evidence="2">
    <location>
        <begin position="130"/>
        <end position="309"/>
    </location>
</feature>
<dbReference type="PROSITE" id="PS50994">
    <property type="entry name" value="INTEGRASE"/>
    <property type="match status" value="1"/>
</dbReference>
<dbReference type="InterPro" id="IPR036397">
    <property type="entry name" value="RNaseH_sf"/>
</dbReference>
<dbReference type="Pfam" id="PF22483">
    <property type="entry name" value="Mu-transpos_C_2"/>
    <property type="match status" value="1"/>
</dbReference>